<feature type="transmembrane region" description="Helical" evidence="1">
    <location>
        <begin position="15"/>
        <end position="38"/>
    </location>
</feature>
<dbReference type="EMBL" id="CAKOFQ010007124">
    <property type="protein sequence ID" value="CAH1991769.1"/>
    <property type="molecule type" value="Genomic_DNA"/>
</dbReference>
<gene>
    <name evidence="2" type="ORF">ACAOBT_LOCUS20471</name>
</gene>
<evidence type="ECO:0000313" key="3">
    <source>
        <dbReference type="Proteomes" id="UP001152888"/>
    </source>
</evidence>
<keyword evidence="1" id="KW-0472">Membrane</keyword>
<keyword evidence="3" id="KW-1185">Reference proteome</keyword>
<sequence length="60" mass="7270">MCRAREIYEKYHRGVVFTFSFSYVVLLASDTHISFGWYRVGVRLFRNRHSSLFWTHRGLL</sequence>
<keyword evidence="1" id="KW-1133">Transmembrane helix</keyword>
<name>A0A9P0LEW2_ACAOB</name>
<keyword evidence="1" id="KW-0812">Transmembrane</keyword>
<reference evidence="2" key="1">
    <citation type="submission" date="2022-03" db="EMBL/GenBank/DDBJ databases">
        <authorList>
            <person name="Sayadi A."/>
        </authorList>
    </citation>
    <scope>NUCLEOTIDE SEQUENCE</scope>
</reference>
<proteinExistence type="predicted"/>
<accession>A0A9P0LEW2</accession>
<evidence type="ECO:0000313" key="2">
    <source>
        <dbReference type="EMBL" id="CAH1991769.1"/>
    </source>
</evidence>
<organism evidence="2 3">
    <name type="scientific">Acanthoscelides obtectus</name>
    <name type="common">Bean weevil</name>
    <name type="synonym">Bruchus obtectus</name>
    <dbReference type="NCBI Taxonomy" id="200917"/>
    <lineage>
        <taxon>Eukaryota</taxon>
        <taxon>Metazoa</taxon>
        <taxon>Ecdysozoa</taxon>
        <taxon>Arthropoda</taxon>
        <taxon>Hexapoda</taxon>
        <taxon>Insecta</taxon>
        <taxon>Pterygota</taxon>
        <taxon>Neoptera</taxon>
        <taxon>Endopterygota</taxon>
        <taxon>Coleoptera</taxon>
        <taxon>Polyphaga</taxon>
        <taxon>Cucujiformia</taxon>
        <taxon>Chrysomeloidea</taxon>
        <taxon>Chrysomelidae</taxon>
        <taxon>Bruchinae</taxon>
        <taxon>Bruchini</taxon>
        <taxon>Acanthoscelides</taxon>
    </lineage>
</organism>
<dbReference type="OrthoDB" id="6369810at2759"/>
<evidence type="ECO:0000256" key="1">
    <source>
        <dbReference type="SAM" id="Phobius"/>
    </source>
</evidence>
<dbReference type="AlphaFoldDB" id="A0A9P0LEW2"/>
<comment type="caution">
    <text evidence="2">The sequence shown here is derived from an EMBL/GenBank/DDBJ whole genome shotgun (WGS) entry which is preliminary data.</text>
</comment>
<protein>
    <submittedName>
        <fullName evidence="2">Uncharacterized protein</fullName>
    </submittedName>
</protein>
<dbReference type="Proteomes" id="UP001152888">
    <property type="component" value="Unassembled WGS sequence"/>
</dbReference>